<gene>
    <name evidence="3" type="ORF">M0H32_22415</name>
</gene>
<feature type="domain" description="Activator of Hsp90 ATPase homologue 1/2-like C-terminal" evidence="2">
    <location>
        <begin position="19"/>
        <end position="149"/>
    </location>
</feature>
<dbReference type="InterPro" id="IPR023393">
    <property type="entry name" value="START-like_dom_sf"/>
</dbReference>
<reference evidence="3" key="1">
    <citation type="submission" date="2022-04" db="EMBL/GenBank/DDBJ databases">
        <title>Roseibium sp. CAU 1639 isolated from mud.</title>
        <authorList>
            <person name="Kim W."/>
        </authorList>
    </citation>
    <scope>NUCLEOTIDE SEQUENCE</scope>
    <source>
        <strain evidence="3">CAU 1639</strain>
    </source>
</reference>
<proteinExistence type="inferred from homology"/>
<dbReference type="EMBL" id="JALNMJ010000020">
    <property type="protein sequence ID" value="MCK7614936.1"/>
    <property type="molecule type" value="Genomic_DNA"/>
</dbReference>
<accession>A0ABT0H027</accession>
<protein>
    <submittedName>
        <fullName evidence="3">SRPBCC domain-containing protein</fullName>
    </submittedName>
</protein>
<dbReference type="CDD" id="cd07814">
    <property type="entry name" value="SRPBCC_CalC_Aha1-like"/>
    <property type="match status" value="1"/>
</dbReference>
<dbReference type="Pfam" id="PF08327">
    <property type="entry name" value="AHSA1"/>
    <property type="match status" value="1"/>
</dbReference>
<dbReference type="RefSeq" id="WP_248157796.1">
    <property type="nucleotide sequence ID" value="NZ_JALNMJ010000020.1"/>
</dbReference>
<name>A0ABT0H027_9HYPH</name>
<dbReference type="Gene3D" id="3.30.530.20">
    <property type="match status" value="1"/>
</dbReference>
<organism evidence="3 4">
    <name type="scientific">Roseibium sediminicola</name>
    <dbReference type="NCBI Taxonomy" id="2933272"/>
    <lineage>
        <taxon>Bacteria</taxon>
        <taxon>Pseudomonadati</taxon>
        <taxon>Pseudomonadota</taxon>
        <taxon>Alphaproteobacteria</taxon>
        <taxon>Hyphomicrobiales</taxon>
        <taxon>Stappiaceae</taxon>
        <taxon>Roseibium</taxon>
    </lineage>
</organism>
<sequence length="157" mass="17712">MTTTHTVLQTRVLNSSTGRAWDAWTKPELMKQWFCPLGMKAIEVEADFRLGGTFRIVMDASGAAMRPPPEVGDHLTAYGSYQRIEPPHELAFSWAWEGREETSRVTITMTPKGDKTVLVLEHDGLMDEASRIFHENGWTPTLENLARHLNTGNAWNS</sequence>
<evidence type="ECO:0000313" key="3">
    <source>
        <dbReference type="EMBL" id="MCK7614936.1"/>
    </source>
</evidence>
<evidence type="ECO:0000313" key="4">
    <source>
        <dbReference type="Proteomes" id="UP001431221"/>
    </source>
</evidence>
<dbReference type="InterPro" id="IPR013538">
    <property type="entry name" value="ASHA1/2-like_C"/>
</dbReference>
<evidence type="ECO:0000259" key="2">
    <source>
        <dbReference type="Pfam" id="PF08327"/>
    </source>
</evidence>
<keyword evidence="4" id="KW-1185">Reference proteome</keyword>
<evidence type="ECO:0000256" key="1">
    <source>
        <dbReference type="ARBA" id="ARBA00006817"/>
    </source>
</evidence>
<comment type="similarity">
    <text evidence="1">Belongs to the AHA1 family.</text>
</comment>
<dbReference type="SUPFAM" id="SSF55961">
    <property type="entry name" value="Bet v1-like"/>
    <property type="match status" value="1"/>
</dbReference>
<comment type="caution">
    <text evidence="3">The sequence shown here is derived from an EMBL/GenBank/DDBJ whole genome shotgun (WGS) entry which is preliminary data.</text>
</comment>
<dbReference type="Proteomes" id="UP001431221">
    <property type="component" value="Unassembled WGS sequence"/>
</dbReference>